<feature type="compositionally biased region" description="Low complexity" evidence="1">
    <location>
        <begin position="134"/>
        <end position="153"/>
    </location>
</feature>
<feature type="transmembrane region" description="Helical" evidence="2">
    <location>
        <begin position="170"/>
        <end position="191"/>
    </location>
</feature>
<comment type="caution">
    <text evidence="3">The sequence shown here is derived from an EMBL/GenBank/DDBJ whole genome shotgun (WGS) entry which is preliminary data.</text>
</comment>
<keyword evidence="2" id="KW-0812">Transmembrane</keyword>
<sequence>MSGLETAIRNALARSERANAEVRARIYQSARNALEAGLRKQEINDPETIATQRHRLEATIHQIEAEERAELHAVAAHEVRVEPVVETRPEPVLRAERDVRPEPTIDAEPRAEERQPAGASDLGAMRPERADGFAKSSKATTSAAGAAAASQASDFRPERVAKARRRRGRLFSFLLVVATLIAAFGALAWWVQTSGLLDALQDGDGSNPPATVSGEDFSGEDPLKKALDTQSRFSADWRAVFAPADTAKLSAGSAGRFEAVSTNEGPAVRITSTNPDRDGAVLVEVAPDVLGEMGGKTSTVALTVQSVSGKPVQVSVECDFGSMGGCGRHRFTISERTDILFQVEFEGSLSPSEPGHLLVNSDITGADASVNLYAVRILPGE</sequence>
<evidence type="ECO:0000313" key="3">
    <source>
        <dbReference type="EMBL" id="MCQ4631400.1"/>
    </source>
</evidence>
<feature type="region of interest" description="Disordered" evidence="1">
    <location>
        <begin position="92"/>
        <end position="158"/>
    </location>
</feature>
<organism evidence="3 4">
    <name type="scientific">Shinella lacus</name>
    <dbReference type="NCBI Taxonomy" id="2654216"/>
    <lineage>
        <taxon>Bacteria</taxon>
        <taxon>Pseudomonadati</taxon>
        <taxon>Pseudomonadota</taxon>
        <taxon>Alphaproteobacteria</taxon>
        <taxon>Hyphomicrobiales</taxon>
        <taxon>Rhizobiaceae</taxon>
        <taxon>Shinella</taxon>
    </lineage>
</organism>
<name>A0ABT1R8A9_9HYPH</name>
<accession>A0ABT1R8A9</accession>
<protein>
    <submittedName>
        <fullName evidence="3">Biotin transporter BioY</fullName>
    </submittedName>
</protein>
<gene>
    <name evidence="3" type="ORF">GB927_015220</name>
</gene>
<evidence type="ECO:0000256" key="2">
    <source>
        <dbReference type="SAM" id="Phobius"/>
    </source>
</evidence>
<evidence type="ECO:0000313" key="4">
    <source>
        <dbReference type="Proteomes" id="UP000996601"/>
    </source>
</evidence>
<dbReference type="RefSeq" id="WP_256117992.1">
    <property type="nucleotide sequence ID" value="NZ_WHSB02000005.1"/>
</dbReference>
<dbReference type="EMBL" id="WHSB02000005">
    <property type="protein sequence ID" value="MCQ4631400.1"/>
    <property type="molecule type" value="Genomic_DNA"/>
</dbReference>
<dbReference type="Proteomes" id="UP000996601">
    <property type="component" value="Unassembled WGS sequence"/>
</dbReference>
<proteinExistence type="predicted"/>
<keyword evidence="4" id="KW-1185">Reference proteome</keyword>
<reference evidence="3" key="1">
    <citation type="submission" date="2021-07" db="EMBL/GenBank/DDBJ databases">
        <title>Shinella sp. nov., a novel member of the genus Shinella from water.</title>
        <authorList>
            <person name="Deng Y."/>
        </authorList>
    </citation>
    <scope>NUCLEOTIDE SEQUENCE</scope>
    <source>
        <strain evidence="3">CPCC 100929</strain>
    </source>
</reference>
<keyword evidence="2" id="KW-0472">Membrane</keyword>
<evidence type="ECO:0000256" key="1">
    <source>
        <dbReference type="SAM" id="MobiDB-lite"/>
    </source>
</evidence>
<feature type="compositionally biased region" description="Basic and acidic residues" evidence="1">
    <location>
        <begin position="92"/>
        <end position="115"/>
    </location>
</feature>
<keyword evidence="2" id="KW-1133">Transmembrane helix</keyword>